<dbReference type="Pfam" id="PF14099">
    <property type="entry name" value="Polysacc_lyase"/>
    <property type="match status" value="1"/>
</dbReference>
<accession>A0A381Y319</accession>
<dbReference type="EMBL" id="UINC01017294">
    <property type="protein sequence ID" value="SVA71506.1"/>
    <property type="molecule type" value="Genomic_DNA"/>
</dbReference>
<protein>
    <submittedName>
        <fullName evidence="2">Uncharacterized protein</fullName>
    </submittedName>
</protein>
<dbReference type="Gene3D" id="2.60.120.200">
    <property type="match status" value="1"/>
</dbReference>
<reference evidence="2" key="1">
    <citation type="submission" date="2018-05" db="EMBL/GenBank/DDBJ databases">
        <authorList>
            <person name="Lanie J.A."/>
            <person name="Ng W.-L."/>
            <person name="Kazmierczak K.M."/>
            <person name="Andrzejewski T.M."/>
            <person name="Davidsen T.M."/>
            <person name="Wayne K.J."/>
            <person name="Tettelin H."/>
            <person name="Glass J.I."/>
            <person name="Rusch D."/>
            <person name="Podicherti R."/>
            <person name="Tsui H.-C.T."/>
            <person name="Winkler M.E."/>
        </authorList>
    </citation>
    <scope>NUCLEOTIDE SEQUENCE</scope>
</reference>
<feature type="compositionally biased region" description="Polar residues" evidence="1">
    <location>
        <begin position="281"/>
        <end position="290"/>
    </location>
</feature>
<feature type="compositionally biased region" description="Basic and acidic residues" evidence="1">
    <location>
        <begin position="294"/>
        <end position="308"/>
    </location>
</feature>
<dbReference type="AlphaFoldDB" id="A0A381Y319"/>
<evidence type="ECO:0000313" key="2">
    <source>
        <dbReference type="EMBL" id="SVA71506.1"/>
    </source>
</evidence>
<evidence type="ECO:0000256" key="1">
    <source>
        <dbReference type="SAM" id="MobiDB-lite"/>
    </source>
</evidence>
<organism evidence="2">
    <name type="scientific">marine metagenome</name>
    <dbReference type="NCBI Taxonomy" id="408172"/>
    <lineage>
        <taxon>unclassified sequences</taxon>
        <taxon>metagenomes</taxon>
        <taxon>ecological metagenomes</taxon>
    </lineage>
</organism>
<gene>
    <name evidence="2" type="ORF">METZ01_LOCUS124360</name>
</gene>
<feature type="region of interest" description="Disordered" evidence="1">
    <location>
        <begin position="279"/>
        <end position="308"/>
    </location>
</feature>
<dbReference type="InterPro" id="IPR025975">
    <property type="entry name" value="Polysacc_lyase"/>
</dbReference>
<proteinExistence type="predicted"/>
<sequence>MSVRPKLVTVVVAVVLVLAGLVALPIHANSDLPFDWFRNLNSTAWGYTQAEDPSEYGSGGLVERFELRMGDCDKNEHVDDCKSNQERIELIELDRPADPLNGEVWYRWKMYFPEGYRNIYPAKTHHIRFVERGDKIVWSFEIGSTGVFWLGSYVSDEHTYYPLIDEDELLSQWHELSVHAKWGSDSGFFKVWVNNVKKVNFVGTTCRRCRLRLGYGIIRSGLDQYYKFYPGNDLPTQVIYYLGLERSASGIDYPGYIPPQTTDTPTVSDQPQTLKPVLIIETSSKKTPGTDQLELDKGDPEVPNRDRD</sequence>
<name>A0A381Y319_9ZZZZ</name>